<dbReference type="GO" id="GO:0022900">
    <property type="term" value="P:electron transport chain"/>
    <property type="evidence" value="ECO:0007669"/>
    <property type="project" value="UniProtKB-UniRule"/>
</dbReference>
<dbReference type="GO" id="GO:0005886">
    <property type="term" value="C:plasma membrane"/>
    <property type="evidence" value="ECO:0007669"/>
    <property type="project" value="UniProtKB-SubCell"/>
</dbReference>
<dbReference type="EC" id="7.-.-.-" evidence="9"/>
<comment type="subcellular location">
    <subcellularLocation>
        <location evidence="9">Cell inner membrane</location>
        <topology evidence="9">Multi-pass membrane protein</topology>
    </subcellularLocation>
    <subcellularLocation>
        <location evidence="1">Endomembrane system</location>
        <topology evidence="1">Multi-pass membrane protein</topology>
    </subcellularLocation>
</comment>
<dbReference type="InterPro" id="IPR010968">
    <property type="entry name" value="RnfE"/>
</dbReference>
<gene>
    <name evidence="9" type="primary">rnfE</name>
    <name evidence="10" type="ORF">SAMN05444390_1011881</name>
</gene>
<comment type="function">
    <text evidence="9">Part of a membrane-bound complex that couples electron transfer with translocation of ions across the membrane.</text>
</comment>
<dbReference type="EMBL" id="FNVQ01000001">
    <property type="protein sequence ID" value="SEG27219.1"/>
    <property type="molecule type" value="Genomic_DNA"/>
</dbReference>
<feature type="transmembrane region" description="Helical" evidence="9">
    <location>
        <begin position="96"/>
        <end position="115"/>
    </location>
</feature>
<evidence type="ECO:0000256" key="9">
    <source>
        <dbReference type="HAMAP-Rule" id="MF_00478"/>
    </source>
</evidence>
<dbReference type="Proteomes" id="UP000236745">
    <property type="component" value="Unassembled WGS sequence"/>
</dbReference>
<dbReference type="PANTHER" id="PTHR30586:SF0">
    <property type="entry name" value="ION-TRANSLOCATING OXIDOREDUCTASE COMPLEX SUBUNIT E"/>
    <property type="match status" value="1"/>
</dbReference>
<keyword evidence="4 9" id="KW-0812">Transmembrane</keyword>
<evidence type="ECO:0000256" key="3">
    <source>
        <dbReference type="ARBA" id="ARBA00022519"/>
    </source>
</evidence>
<name>A0A1H5YSN2_9GAMM</name>
<evidence type="ECO:0000313" key="11">
    <source>
        <dbReference type="Proteomes" id="UP000236745"/>
    </source>
</evidence>
<sequence length="233" mass="25189">MSSPSYKEIWSEGLWHNNVVMSQMLALCPLLAVTTTASNGLGMGLASLVVMVVSNMLVSMIRGLITPQVRIPVFIVLIAAMVTMVDMFLNAWMHELYKVLGLFIPLIVTNCAILGRVESFASKQRVLPSMLDGFAMGVGFTWVLVLLGAMREFFGAGTLFADASLLLGNWASVIEMNIFPDYGGTLLLILPPGAFICLGLMLAGKRVLDRALEKRAEACAENKNEEGSLEGAV</sequence>
<evidence type="ECO:0000256" key="1">
    <source>
        <dbReference type="ARBA" id="ARBA00004127"/>
    </source>
</evidence>
<feature type="transmembrane region" description="Helical" evidence="9">
    <location>
        <begin position="159"/>
        <end position="179"/>
    </location>
</feature>
<feature type="transmembrane region" description="Helical" evidence="9">
    <location>
        <begin position="45"/>
        <end position="65"/>
    </location>
</feature>
<dbReference type="RefSeq" id="WP_104002750.1">
    <property type="nucleotide sequence ID" value="NZ_FNVQ01000001.1"/>
</dbReference>
<dbReference type="AlphaFoldDB" id="A0A1H5YSN2"/>
<feature type="transmembrane region" description="Helical" evidence="9">
    <location>
        <begin position="127"/>
        <end position="147"/>
    </location>
</feature>
<feature type="transmembrane region" description="Helical" evidence="9">
    <location>
        <begin position="71"/>
        <end position="89"/>
    </location>
</feature>
<feature type="transmembrane region" description="Helical" evidence="9">
    <location>
        <begin position="185"/>
        <end position="204"/>
    </location>
</feature>
<dbReference type="Pfam" id="PF02508">
    <property type="entry name" value="Rnf-Nqr"/>
    <property type="match status" value="1"/>
</dbReference>
<dbReference type="PANTHER" id="PTHR30586">
    <property type="entry name" value="ELECTRON TRANSPORT COMPLEX PROTEIN RNFE"/>
    <property type="match status" value="1"/>
</dbReference>
<comment type="subunit">
    <text evidence="9">The complex is composed of six subunits: RnfA, RnfB, RnfC, RnfD, RnfE and RnfG.</text>
</comment>
<keyword evidence="5 9" id="KW-1278">Translocase</keyword>
<keyword evidence="11" id="KW-1185">Reference proteome</keyword>
<keyword evidence="8 9" id="KW-0472">Membrane</keyword>
<reference evidence="10 11" key="1">
    <citation type="submission" date="2016-10" db="EMBL/GenBank/DDBJ databases">
        <authorList>
            <person name="de Groot N.N."/>
        </authorList>
    </citation>
    <scope>NUCLEOTIDE SEQUENCE [LARGE SCALE GENOMIC DNA]</scope>
    <source>
        <strain evidence="10 11">DSM 22012</strain>
    </source>
</reference>
<accession>A0A1H5YSN2</accession>
<proteinExistence type="inferred from homology"/>
<dbReference type="GO" id="GO:0012505">
    <property type="term" value="C:endomembrane system"/>
    <property type="evidence" value="ECO:0007669"/>
    <property type="project" value="UniProtKB-SubCell"/>
</dbReference>
<organism evidence="10 11">
    <name type="scientific">Marinobacterium lutimaris</name>
    <dbReference type="NCBI Taxonomy" id="568106"/>
    <lineage>
        <taxon>Bacteria</taxon>
        <taxon>Pseudomonadati</taxon>
        <taxon>Pseudomonadota</taxon>
        <taxon>Gammaproteobacteria</taxon>
        <taxon>Oceanospirillales</taxon>
        <taxon>Oceanospirillaceae</taxon>
        <taxon>Marinobacterium</taxon>
    </lineage>
</organism>
<keyword evidence="3 9" id="KW-0997">Cell inner membrane</keyword>
<dbReference type="PIRSF" id="PIRSF006102">
    <property type="entry name" value="NQR_DE"/>
    <property type="match status" value="1"/>
</dbReference>
<dbReference type="OrthoDB" id="9782945at2"/>
<protein>
    <recommendedName>
        <fullName evidence="9">Ion-translocating oxidoreductase complex subunit E</fullName>
        <ecNumber evidence="9">7.-.-.-</ecNumber>
    </recommendedName>
    <alternativeName>
        <fullName evidence="9">Rnf electron transport complex subunit E</fullName>
    </alternativeName>
</protein>
<evidence type="ECO:0000256" key="4">
    <source>
        <dbReference type="ARBA" id="ARBA00022692"/>
    </source>
</evidence>
<evidence type="ECO:0000256" key="7">
    <source>
        <dbReference type="ARBA" id="ARBA00022989"/>
    </source>
</evidence>
<evidence type="ECO:0000313" key="10">
    <source>
        <dbReference type="EMBL" id="SEG27219.1"/>
    </source>
</evidence>
<keyword evidence="6 9" id="KW-0249">Electron transport</keyword>
<comment type="caution">
    <text evidence="9">Lacks conserved residue(s) required for the propagation of feature annotation.</text>
</comment>
<dbReference type="NCBIfam" id="NF009070">
    <property type="entry name" value="PRK12405.1"/>
    <property type="match status" value="1"/>
</dbReference>
<evidence type="ECO:0000256" key="8">
    <source>
        <dbReference type="ARBA" id="ARBA00023136"/>
    </source>
</evidence>
<dbReference type="InterPro" id="IPR003667">
    <property type="entry name" value="NqrDE/RnfAE"/>
</dbReference>
<keyword evidence="9" id="KW-1003">Cell membrane</keyword>
<keyword evidence="2 9" id="KW-0813">Transport</keyword>
<feature type="transmembrane region" description="Helical" evidence="9">
    <location>
        <begin position="20"/>
        <end position="38"/>
    </location>
</feature>
<comment type="similarity">
    <text evidence="9">Belongs to the NqrDE/RnfAE family.</text>
</comment>
<evidence type="ECO:0000256" key="6">
    <source>
        <dbReference type="ARBA" id="ARBA00022982"/>
    </source>
</evidence>
<dbReference type="NCBIfam" id="TIGR01948">
    <property type="entry name" value="rnfE"/>
    <property type="match status" value="1"/>
</dbReference>
<dbReference type="HAMAP" id="MF_00478">
    <property type="entry name" value="RsxE_RnfE"/>
    <property type="match status" value="1"/>
</dbReference>
<evidence type="ECO:0000256" key="5">
    <source>
        <dbReference type="ARBA" id="ARBA00022967"/>
    </source>
</evidence>
<keyword evidence="7 9" id="KW-1133">Transmembrane helix</keyword>
<evidence type="ECO:0000256" key="2">
    <source>
        <dbReference type="ARBA" id="ARBA00022448"/>
    </source>
</evidence>